<dbReference type="Proteomes" id="UP000321614">
    <property type="component" value="Unassembled WGS sequence"/>
</dbReference>
<comment type="caution">
    <text evidence="2">The sequence shown here is derived from an EMBL/GenBank/DDBJ whole genome shotgun (WGS) entry which is preliminary data.</text>
</comment>
<keyword evidence="3" id="KW-1185">Reference proteome</keyword>
<evidence type="ECO:0000313" key="2">
    <source>
        <dbReference type="EMBL" id="TWO24040.1"/>
    </source>
</evidence>
<keyword evidence="1" id="KW-1133">Transmembrane helix</keyword>
<dbReference type="RefSeq" id="WP_147501135.1">
    <property type="nucleotide sequence ID" value="NZ_JANPQQ010000013.1"/>
</dbReference>
<feature type="transmembrane region" description="Helical" evidence="1">
    <location>
        <begin position="12"/>
        <end position="30"/>
    </location>
</feature>
<reference evidence="2 3" key="1">
    <citation type="submission" date="2019-07" db="EMBL/GenBank/DDBJ databases">
        <title>Rapid identification of Enteric Bacteria from Whole Genome Sequences (WGS) using Average Nucleotide Identity (ANI).</title>
        <authorList>
            <person name="Lane C."/>
        </authorList>
    </citation>
    <scope>NUCLEOTIDE SEQUENCE [LARGE SCALE GENOMIC DNA]</scope>
    <source>
        <strain evidence="2 3">2011D-8905</strain>
    </source>
</reference>
<feature type="transmembrane region" description="Helical" evidence="1">
    <location>
        <begin position="36"/>
        <end position="63"/>
    </location>
</feature>
<gene>
    <name evidence="2" type="ORF">ZA01_07195</name>
</gene>
<evidence type="ECO:0000256" key="1">
    <source>
        <dbReference type="SAM" id="Phobius"/>
    </source>
</evidence>
<evidence type="ECO:0000313" key="3">
    <source>
        <dbReference type="Proteomes" id="UP000321614"/>
    </source>
</evidence>
<accession>A0ABY3G2S3</accession>
<sequence length="75" mass="8515">MVKNLILSFGRTILDIVVIISFALALIYSITMMFMVGFIFGLMSLLGSFIALFMSFFVIYLVIDIRDSLVNKTHE</sequence>
<proteinExistence type="predicted"/>
<name>A0ABY3G2S3_9BACT</name>
<keyword evidence="1" id="KW-0472">Membrane</keyword>
<protein>
    <submittedName>
        <fullName evidence="2">Uncharacterized protein</fullName>
    </submittedName>
</protein>
<keyword evidence="1" id="KW-0812">Transmembrane</keyword>
<organism evidence="2 3">
    <name type="scientific">Campylobacter insulaenigrae</name>
    <dbReference type="NCBI Taxonomy" id="260714"/>
    <lineage>
        <taxon>Bacteria</taxon>
        <taxon>Pseudomonadati</taxon>
        <taxon>Campylobacterota</taxon>
        <taxon>Epsilonproteobacteria</taxon>
        <taxon>Campylobacterales</taxon>
        <taxon>Campylobacteraceae</taxon>
        <taxon>Campylobacter</taxon>
    </lineage>
</organism>
<dbReference type="EMBL" id="VOAW01000016">
    <property type="protein sequence ID" value="TWO24040.1"/>
    <property type="molecule type" value="Genomic_DNA"/>
</dbReference>